<dbReference type="SUPFAM" id="SSF69279">
    <property type="entry name" value="Phage tail proteins"/>
    <property type="match status" value="1"/>
</dbReference>
<dbReference type="InterPro" id="IPR037026">
    <property type="entry name" value="Vgr_OB-fold_dom_sf"/>
</dbReference>
<dbReference type="InterPro" id="IPR054030">
    <property type="entry name" value="Gp5_Vgr_C"/>
</dbReference>
<feature type="coiled-coil region" evidence="2">
    <location>
        <begin position="253"/>
        <end position="289"/>
    </location>
</feature>
<gene>
    <name evidence="5" type="primary">tssI2</name>
    <name evidence="5" type="ORF">ADFLV_2266</name>
</gene>
<dbReference type="NCBIfam" id="TIGR01646">
    <property type="entry name" value="vgr_GE"/>
    <property type="match status" value="1"/>
</dbReference>
<evidence type="ECO:0000313" key="6">
    <source>
        <dbReference type="Proteomes" id="UP000503313"/>
    </source>
</evidence>
<keyword evidence="6" id="KW-1185">Reference proteome</keyword>
<dbReference type="NCBIfam" id="TIGR03361">
    <property type="entry name" value="VI_Rhs_Vgr"/>
    <property type="match status" value="1"/>
</dbReference>
<evidence type="ECO:0000259" key="4">
    <source>
        <dbReference type="Pfam" id="PF22178"/>
    </source>
</evidence>
<dbReference type="Gene3D" id="3.55.50.10">
    <property type="entry name" value="Baseplate protein-like domains"/>
    <property type="match status" value="1"/>
</dbReference>
<feature type="domain" description="Gp5/Type VI secretion system Vgr protein OB-fold" evidence="3">
    <location>
        <begin position="412"/>
        <end position="479"/>
    </location>
</feature>
<dbReference type="SUPFAM" id="SSF69255">
    <property type="entry name" value="gp5 N-terminal domain-like"/>
    <property type="match status" value="1"/>
</dbReference>
<reference evidence="5 6" key="1">
    <citation type="submission" date="2020-05" db="EMBL/GenBank/DDBJ databases">
        <title>Complete genome sequencing of Campylobacter and Arcobacter type strains.</title>
        <authorList>
            <person name="Miller W.G."/>
            <person name="Yee E."/>
        </authorList>
    </citation>
    <scope>NUCLEOTIDE SEQUENCE [LARGE SCALE GENOMIC DNA]</scope>
    <source>
        <strain evidence="5 6">LMG 25694</strain>
    </source>
</reference>
<protein>
    <submittedName>
        <fullName evidence="5">Type VI secretion system, syringe needle protein</fullName>
    </submittedName>
</protein>
<evidence type="ECO:0000256" key="1">
    <source>
        <dbReference type="ARBA" id="ARBA00005558"/>
    </source>
</evidence>
<organism evidence="5 6">
    <name type="scientific">Arcobacter defluvii</name>
    <dbReference type="NCBI Taxonomy" id="873191"/>
    <lineage>
        <taxon>Bacteria</taxon>
        <taxon>Pseudomonadati</taxon>
        <taxon>Campylobacterota</taxon>
        <taxon>Epsilonproteobacteria</taxon>
        <taxon>Campylobacterales</taxon>
        <taxon>Arcobacteraceae</taxon>
        <taxon>Arcobacter</taxon>
    </lineage>
</organism>
<dbReference type="KEGG" id="adz:ADFLV_2266"/>
<feature type="domain" description="Gp5/Type VI secretion system Vgr C-terminal trimerisation" evidence="4">
    <location>
        <begin position="510"/>
        <end position="606"/>
    </location>
</feature>
<accession>A0AAE7BI52</accession>
<name>A0AAE7BI52_9BACT</name>
<dbReference type="EMBL" id="CP053835">
    <property type="protein sequence ID" value="QKF78272.1"/>
    <property type="molecule type" value="Genomic_DNA"/>
</dbReference>
<dbReference type="AlphaFoldDB" id="A0AAE7BI52"/>
<dbReference type="Gene3D" id="2.30.110.50">
    <property type="match status" value="1"/>
</dbReference>
<comment type="similarity">
    <text evidence="1">Belongs to the VgrG protein family.</text>
</comment>
<dbReference type="Pfam" id="PF04717">
    <property type="entry name" value="Phage_base_V"/>
    <property type="match status" value="1"/>
</dbReference>
<evidence type="ECO:0000313" key="5">
    <source>
        <dbReference type="EMBL" id="QKF78272.1"/>
    </source>
</evidence>
<proteinExistence type="inferred from homology"/>
<keyword evidence="2" id="KW-0175">Coiled coil</keyword>
<dbReference type="InterPro" id="IPR006533">
    <property type="entry name" value="T6SS_Vgr_RhsGE"/>
</dbReference>
<evidence type="ECO:0000259" key="3">
    <source>
        <dbReference type="Pfam" id="PF04717"/>
    </source>
</evidence>
<dbReference type="InterPro" id="IPR017847">
    <property type="entry name" value="T6SS_RhsGE_Vgr_subset"/>
</dbReference>
<dbReference type="InterPro" id="IPR006531">
    <property type="entry name" value="Gp5/Vgr_OB"/>
</dbReference>
<dbReference type="Pfam" id="PF22178">
    <property type="entry name" value="Gp5_trimer_C"/>
    <property type="match status" value="1"/>
</dbReference>
<evidence type="ECO:0000256" key="2">
    <source>
        <dbReference type="SAM" id="Coils"/>
    </source>
</evidence>
<dbReference type="SUPFAM" id="SSF69349">
    <property type="entry name" value="Phage fibre proteins"/>
    <property type="match status" value="1"/>
</dbReference>
<dbReference type="Proteomes" id="UP000503313">
    <property type="component" value="Chromosome"/>
</dbReference>
<dbReference type="Gene3D" id="2.40.50.230">
    <property type="entry name" value="Gp5 N-terminal domain"/>
    <property type="match status" value="1"/>
</dbReference>
<sequence length="948" mass="110903">MKEILDLLSTKATLQKVKGRIKLLNYKQEEIKGLIEEDYSIYSLTGNSNIDEIYSFNVSFISNEFLNIDLLLDTDVEIIIEDLINLRIKKNIFGKICKIEEDSIVAKKYMYKIEVVHPLYYLNFTNKYEIFQNKKFEDIIYEIIQRYSALLNTSLEIRIDKDKTPIREYTTQYNQSDLDFIMMLAQTEGYNLIFDYSNNQPYKVILCQLNDYALVNPVIKSISNFNIIKKFNATSHIEDYYDYNRPSKEYKINSNVYKENEEENQNSKQLQQELKVEKLKDKLNLLNESYYEDLTRYSNIDSLRETSKIKTIKAYSKEIQLKDSLLVELYDDKVNKSKEVIILGVKYKAYFPNALDEYTTLNQTLQYEVEVTCIPKEIIYKPNKTIKQSKIYGIQTAIVSNNENNLKEEENNIDVDEQGRVRVVFHFERNKTTSCYLRVSNISSGNNYGSIFIPRVNSEVIVSFINGDPDKPIIIGSLYNGENKIAHSLPNNKTKSYIRTYTTPQYEDEIGFNEILFEDKRGEEELNIKAQRDMNSLIQNDETRIVKHNQKIIIENDKIEDIKRDSKIIINNEQIVEVKSNSKEKIEKDKELTVEEDYDINVNKNLNLLVNDNLKQIIEKDFTLRVKGNQTEYVEKDVKKKYLQNLFLQISNNFRLDIKNNYHINANSIKQEANKIEIIANEAITLRSNSNCLTINKSGIFLKTNNLDTTSSYSGVFANDVEKVDIQKPLYEKLKVVSIEANILKQNSINDSLIFNANTLLYKNDSWIQSNTLSSSQLSLLQWHFIKNNDSFDNDLHSDFISKDNITIDGLNLIVNLERNNLYKYAHIFCFTNNHKEEGYILIELKRNIKVIDIKIKYLSNEEIEATAILNIVEPTQEELNQIRWNIEGNLISKYNGLQTIKHNIKKENIYEINFYSFIINNQNIQDYANAFAVFDEDEKKLNDLGIN</sequence>
<dbReference type="RefSeq" id="WP_172658806.1">
    <property type="nucleotide sequence ID" value="NZ_CP053835.1"/>
</dbReference>
<dbReference type="Pfam" id="PF05954">
    <property type="entry name" value="Phage_GPD"/>
    <property type="match status" value="1"/>
</dbReference>